<dbReference type="EC" id="2.7.7.101" evidence="12"/>
<dbReference type="Gene3D" id="3.90.980.10">
    <property type="entry name" value="DNA primase, catalytic core, N-terminal domain"/>
    <property type="match status" value="1"/>
</dbReference>
<keyword evidence="10 12" id="KW-0238">DNA-binding</keyword>
<comment type="subunit">
    <text evidence="12">Monomer. Interacts with DnaB.</text>
</comment>
<dbReference type="Pfam" id="PF13155">
    <property type="entry name" value="Toprim_2"/>
    <property type="match status" value="1"/>
</dbReference>
<evidence type="ECO:0000256" key="9">
    <source>
        <dbReference type="ARBA" id="ARBA00022842"/>
    </source>
</evidence>
<dbReference type="SMART" id="SM00400">
    <property type="entry name" value="ZnF_CHCC"/>
    <property type="match status" value="1"/>
</dbReference>
<keyword evidence="9" id="KW-0460">Magnesium</keyword>
<gene>
    <name evidence="12" type="primary">dnaG</name>
    <name evidence="15" type="ORF">QO010_003929</name>
</gene>
<keyword evidence="7" id="KW-0863">Zinc-finger</keyword>
<dbReference type="Gene3D" id="3.90.580.10">
    <property type="entry name" value="Zinc finger, CHC2-type domain"/>
    <property type="match status" value="1"/>
</dbReference>
<keyword evidence="4 12" id="KW-0548">Nucleotidyltransferase</keyword>
<evidence type="ECO:0000256" key="10">
    <source>
        <dbReference type="ARBA" id="ARBA00023125"/>
    </source>
</evidence>
<proteinExistence type="inferred from homology"/>
<dbReference type="InterPro" id="IPR002694">
    <property type="entry name" value="Znf_CHC2"/>
</dbReference>
<keyword evidence="3 12" id="KW-0808">Transferase</keyword>
<evidence type="ECO:0000259" key="14">
    <source>
        <dbReference type="PROSITE" id="PS50880"/>
    </source>
</evidence>
<keyword evidence="6" id="KW-0479">Metal-binding</keyword>
<dbReference type="SUPFAM" id="SSF57783">
    <property type="entry name" value="Zinc beta-ribbon"/>
    <property type="match status" value="1"/>
</dbReference>
<reference evidence="15 16" key="1">
    <citation type="submission" date="2023-07" db="EMBL/GenBank/DDBJ databases">
        <title>Genomic Encyclopedia of Type Strains, Phase IV (KMG-IV): sequencing the most valuable type-strain genomes for metagenomic binning, comparative biology and taxonomic classification.</title>
        <authorList>
            <person name="Goeker M."/>
        </authorList>
    </citation>
    <scope>NUCLEOTIDE SEQUENCE [LARGE SCALE GENOMIC DNA]</scope>
    <source>
        <strain evidence="15 16">DSM 18695</strain>
    </source>
</reference>
<dbReference type="NCBIfam" id="TIGR01391">
    <property type="entry name" value="dnaG"/>
    <property type="match status" value="1"/>
</dbReference>
<evidence type="ECO:0000256" key="12">
    <source>
        <dbReference type="HAMAP-Rule" id="MF_00974"/>
    </source>
</evidence>
<evidence type="ECO:0000256" key="2">
    <source>
        <dbReference type="ARBA" id="ARBA00022515"/>
    </source>
</evidence>
<evidence type="ECO:0000256" key="4">
    <source>
        <dbReference type="ARBA" id="ARBA00022695"/>
    </source>
</evidence>
<dbReference type="Pfam" id="PF08275">
    <property type="entry name" value="DNAG_N"/>
    <property type="match status" value="1"/>
</dbReference>
<dbReference type="InterPro" id="IPR006295">
    <property type="entry name" value="DNA_primase_DnaG"/>
</dbReference>
<dbReference type="HAMAP" id="MF_00974">
    <property type="entry name" value="DNA_primase_DnaG"/>
    <property type="match status" value="1"/>
</dbReference>
<comment type="caution">
    <text evidence="15">The sequence shown here is derived from an EMBL/GenBank/DDBJ whole genome shotgun (WGS) entry which is preliminary data.</text>
</comment>
<evidence type="ECO:0000313" key="15">
    <source>
        <dbReference type="EMBL" id="MDQ0466136.1"/>
    </source>
</evidence>
<evidence type="ECO:0000256" key="3">
    <source>
        <dbReference type="ARBA" id="ARBA00022679"/>
    </source>
</evidence>
<evidence type="ECO:0000256" key="8">
    <source>
        <dbReference type="ARBA" id="ARBA00022833"/>
    </source>
</evidence>
<keyword evidence="16" id="KW-1185">Reference proteome</keyword>
<comment type="caution">
    <text evidence="12">Lacks conserved residue(s) required for the propagation of feature annotation.</text>
</comment>
<keyword evidence="8" id="KW-0862">Zinc</keyword>
<organism evidence="15 16">
    <name type="scientific">Caulobacter ginsengisoli</name>
    <dbReference type="NCBI Taxonomy" id="400775"/>
    <lineage>
        <taxon>Bacteria</taxon>
        <taxon>Pseudomonadati</taxon>
        <taxon>Pseudomonadota</taxon>
        <taxon>Alphaproteobacteria</taxon>
        <taxon>Caulobacterales</taxon>
        <taxon>Caulobacteraceae</taxon>
        <taxon>Caulobacter</taxon>
    </lineage>
</organism>
<dbReference type="InterPro" id="IPR013264">
    <property type="entry name" value="DNAG_N"/>
</dbReference>
<comment type="catalytic activity">
    <reaction evidence="12">
        <text>ssDNA + n NTP = ssDNA/pppN(pN)n-1 hybrid + (n-1) diphosphate.</text>
        <dbReference type="EC" id="2.7.7.101"/>
    </reaction>
</comment>
<evidence type="ECO:0000256" key="5">
    <source>
        <dbReference type="ARBA" id="ARBA00022705"/>
    </source>
</evidence>
<dbReference type="PANTHER" id="PTHR30313">
    <property type="entry name" value="DNA PRIMASE"/>
    <property type="match status" value="1"/>
</dbReference>
<dbReference type="Proteomes" id="UP001228905">
    <property type="component" value="Unassembled WGS sequence"/>
</dbReference>
<feature type="region of interest" description="Disordered" evidence="13">
    <location>
        <begin position="435"/>
        <end position="461"/>
    </location>
</feature>
<dbReference type="EMBL" id="JAUSVS010000009">
    <property type="protein sequence ID" value="MDQ0466136.1"/>
    <property type="molecule type" value="Genomic_DNA"/>
</dbReference>
<evidence type="ECO:0000256" key="11">
    <source>
        <dbReference type="ARBA" id="ARBA00023163"/>
    </source>
</evidence>
<feature type="domain" description="Toprim" evidence="14">
    <location>
        <begin position="266"/>
        <end position="347"/>
    </location>
</feature>
<evidence type="ECO:0000313" key="16">
    <source>
        <dbReference type="Proteomes" id="UP001228905"/>
    </source>
</evidence>
<name>A0ABU0IVU1_9CAUL</name>
<evidence type="ECO:0000256" key="6">
    <source>
        <dbReference type="ARBA" id="ARBA00022723"/>
    </source>
</evidence>
<comment type="function">
    <text evidence="12">RNA polymerase that catalyzes the synthesis of short RNA molecules used as primers for DNA polymerase during DNA replication.</text>
</comment>
<dbReference type="Pfam" id="PF01807">
    <property type="entry name" value="Zn_ribbon_DnaG"/>
    <property type="match status" value="1"/>
</dbReference>
<evidence type="ECO:0000256" key="1">
    <source>
        <dbReference type="ARBA" id="ARBA00022478"/>
    </source>
</evidence>
<dbReference type="CDD" id="cd03364">
    <property type="entry name" value="TOPRIM_DnaG_primases"/>
    <property type="match status" value="1"/>
</dbReference>
<dbReference type="GO" id="GO:0016779">
    <property type="term" value="F:nucleotidyltransferase activity"/>
    <property type="evidence" value="ECO:0007669"/>
    <property type="project" value="UniProtKB-KW"/>
</dbReference>
<keyword evidence="11 12" id="KW-0804">Transcription</keyword>
<dbReference type="InterPro" id="IPR034151">
    <property type="entry name" value="TOPRIM_DnaG_bac"/>
</dbReference>
<dbReference type="InterPro" id="IPR036977">
    <property type="entry name" value="DNA_primase_Znf_CHC2"/>
</dbReference>
<dbReference type="PROSITE" id="PS50880">
    <property type="entry name" value="TOPRIM"/>
    <property type="match status" value="1"/>
</dbReference>
<dbReference type="SMART" id="SM00493">
    <property type="entry name" value="TOPRIM"/>
    <property type="match status" value="1"/>
</dbReference>
<dbReference type="InterPro" id="IPR030846">
    <property type="entry name" value="DnaG_bac"/>
</dbReference>
<dbReference type="SUPFAM" id="SSF56731">
    <property type="entry name" value="DNA primase core"/>
    <property type="match status" value="1"/>
</dbReference>
<comment type="similarity">
    <text evidence="12">Belongs to the DnaG primase family.</text>
</comment>
<keyword evidence="2 12" id="KW-0639">Primosome</keyword>
<dbReference type="InterPro" id="IPR037068">
    <property type="entry name" value="DNA_primase_core_N_sf"/>
</dbReference>
<dbReference type="Gene3D" id="3.40.1360.10">
    <property type="match status" value="1"/>
</dbReference>
<evidence type="ECO:0000256" key="13">
    <source>
        <dbReference type="SAM" id="MobiDB-lite"/>
    </source>
</evidence>
<dbReference type="PANTHER" id="PTHR30313:SF2">
    <property type="entry name" value="DNA PRIMASE"/>
    <property type="match status" value="1"/>
</dbReference>
<dbReference type="InterPro" id="IPR050219">
    <property type="entry name" value="DnaG_primase"/>
</dbReference>
<evidence type="ECO:0000256" key="7">
    <source>
        <dbReference type="ARBA" id="ARBA00022771"/>
    </source>
</evidence>
<sequence>MTMGPMRFDDRFLEEIKARLRLSDVIGRTVKLKRQGREYVGLSPFSKERTPSFFVNDDKGFFHDFSSGKHGDLISFLQETERLSFVEAVERLAAEAGVPMPEPDPQAAQQEQKRQGLAEWLEHAARWFESELARPVAREARDYLTRRGFPDREWGRFRIGFAPNSRTGLKDYLIAKGALPGELVEAGLLIEPEEGGAPYDRFRDRIIFPIADQRGRIVSFGGRAMDPQARAKYLNGPETSLFHKGRLLYGLPEARKLLHADSAGDGDLVVVEGYMDAIACQRAGIAAVAPLGTALTEDQMEVLWRLHPEPTLCFDGDAAGRRAASRSMDRALPLLKPGKSFKFALVTGGKDPDDVLREQGPAVLKAQLAATTPFVEALWVRERDQEPLDTPERKAGLKARLRAAAGAIADKDLAQAYRDDLLGRLDALMPARSAAPAGAYGRPRTPGRGGWRNAPEPLTFPTAEGRNAARRLATSVDPIAAALAKGALEDPHRLDDHLETLEHHGFGDPALSELAKEIIHLRIDADILDSGALTRHLRERGFDALLTDIDRAAANAGAPFLKQDVTLAVARSQWTRAFEVMNRLAALETAVASAKGNLAERSDMIAIERLKAERDTLKRRVRSGTLWDENEVS</sequence>
<protein>
    <recommendedName>
        <fullName evidence="12">DNA primase</fullName>
        <ecNumber evidence="12">2.7.7.101</ecNumber>
    </recommendedName>
</protein>
<dbReference type="InterPro" id="IPR006171">
    <property type="entry name" value="TOPRIM_dom"/>
</dbReference>
<keyword evidence="5 12" id="KW-0235">DNA replication</keyword>
<feature type="compositionally biased region" description="Low complexity" evidence="13">
    <location>
        <begin position="435"/>
        <end position="446"/>
    </location>
</feature>
<accession>A0ABU0IVU1</accession>
<keyword evidence="1 12" id="KW-0240">DNA-directed RNA polymerase</keyword>